<keyword evidence="2" id="KW-1185">Reference proteome</keyword>
<reference evidence="1 2" key="1">
    <citation type="submission" date="2023-09" db="EMBL/GenBank/DDBJ databases">
        <title>Different Types of Thermotolerant Ring-Cleaving Dioxygenases derived from Aeribacillus composti HB-1 applied for multiple aromatic hydrocarbons removal.</title>
        <authorList>
            <person name="Cao L."/>
            <person name="Li M."/>
            <person name="Ma T."/>
        </authorList>
    </citation>
    <scope>NUCLEOTIDE SEQUENCE [LARGE SCALE GENOMIC DNA]</scope>
    <source>
        <strain evidence="1 2">HB-1</strain>
    </source>
</reference>
<accession>A0ABY9WC57</accession>
<evidence type="ECO:0000313" key="2">
    <source>
        <dbReference type="Proteomes" id="UP001303701"/>
    </source>
</evidence>
<protein>
    <submittedName>
        <fullName evidence="1">Uncharacterized protein</fullName>
    </submittedName>
</protein>
<dbReference type="EMBL" id="CP134501">
    <property type="protein sequence ID" value="WNF32395.1"/>
    <property type="molecule type" value="Genomic_DNA"/>
</dbReference>
<evidence type="ECO:0000313" key="1">
    <source>
        <dbReference type="EMBL" id="WNF32395.1"/>
    </source>
</evidence>
<name>A0ABY9WC57_9BACI</name>
<dbReference type="GeneID" id="301127119"/>
<dbReference type="Proteomes" id="UP001303701">
    <property type="component" value="Chromosome"/>
</dbReference>
<dbReference type="RefSeq" id="WP_311066394.1">
    <property type="nucleotide sequence ID" value="NZ_CP134501.1"/>
</dbReference>
<organism evidence="1 2">
    <name type="scientific">Aeribacillus composti</name>
    <dbReference type="NCBI Taxonomy" id="1868734"/>
    <lineage>
        <taxon>Bacteria</taxon>
        <taxon>Bacillati</taxon>
        <taxon>Bacillota</taxon>
        <taxon>Bacilli</taxon>
        <taxon>Bacillales</taxon>
        <taxon>Bacillaceae</taxon>
        <taxon>Aeribacillus</taxon>
    </lineage>
</organism>
<sequence length="86" mass="9714">MHKVIFRQLSSPDYMTNCPVIEDLETVPTAEKGEEVISRQDGFEVKIDIDDQEAGSELSVSVDAPNLENDGTLLFVRRSVDDYECY</sequence>
<proteinExistence type="predicted"/>
<gene>
    <name evidence="1" type="ORF">RI196_14065</name>
</gene>